<feature type="transmembrane region" description="Helical" evidence="2">
    <location>
        <begin position="256"/>
        <end position="278"/>
    </location>
</feature>
<proteinExistence type="predicted"/>
<feature type="compositionally biased region" description="Acidic residues" evidence="1">
    <location>
        <begin position="443"/>
        <end position="460"/>
    </location>
</feature>
<evidence type="ECO:0000256" key="2">
    <source>
        <dbReference type="SAM" id="Phobius"/>
    </source>
</evidence>
<evidence type="ECO:0000313" key="3">
    <source>
        <dbReference type="EMBL" id="SMC43189.1"/>
    </source>
</evidence>
<feature type="region of interest" description="Disordered" evidence="1">
    <location>
        <begin position="332"/>
        <end position="544"/>
    </location>
</feature>
<name>A0A1W1Z433_9LACT</name>
<feature type="compositionally biased region" description="Acidic residues" evidence="1">
    <location>
        <begin position="413"/>
        <end position="429"/>
    </location>
</feature>
<dbReference type="STRING" id="371602.SAMN04487984_1124"/>
<dbReference type="RefSeq" id="WP_159444440.1">
    <property type="nucleotide sequence ID" value="NZ_FWXK01000005.1"/>
</dbReference>
<feature type="transmembrane region" description="Helical" evidence="2">
    <location>
        <begin position="20"/>
        <end position="41"/>
    </location>
</feature>
<dbReference type="Proteomes" id="UP000243884">
    <property type="component" value="Unassembled WGS sequence"/>
</dbReference>
<evidence type="ECO:0000256" key="1">
    <source>
        <dbReference type="SAM" id="MobiDB-lite"/>
    </source>
</evidence>
<accession>A0A1W1Z433</accession>
<feature type="transmembrane region" description="Helical" evidence="2">
    <location>
        <begin position="167"/>
        <end position="188"/>
    </location>
</feature>
<keyword evidence="2" id="KW-0472">Membrane</keyword>
<dbReference type="EMBL" id="FWXK01000005">
    <property type="protein sequence ID" value="SMC43189.1"/>
    <property type="molecule type" value="Genomic_DNA"/>
</dbReference>
<keyword evidence="2" id="KW-0812">Transmembrane</keyword>
<sequence>MKHKLSVSNKLIRKESGKILEGNIWSYIGAWILLSIISGIFGGGGTTLFSTTDGQNGEIAVTIMSIVSIVLQVMFTFGIIWGTIHMVDHQKFSFKKLFKPWTQRGFRNFGIGIIYQLFFGFLIALAMIIVAALFWGTFVTLFNSVGSLNNVGSLVNQIGEVDLGSSIAFLAVVTSSIIIGLISLFFYYRWVFVHYIPYDNNQTGVFKAFSVSSTMMKGNKFKLFRIHFYYGFLMFLFYALVGIVIFLSGYLVDAPVIPAILGVIMGVAALIVSIILTLRSRTATALFYRLITDEYGEIYDEKYPFLDMAPAKEEPEYHSEPRPEFAAATTAITPGSHVQTEPAANYDENEEDQSAHTSHQPISDEEIATNDDMHSDDTMVYPENKETIADDSFEEDSSPVYSAYDPMSTVSDDNQDEEIAADGEVVDDIESSKKETQSNPDFEAYEDTNVADETESDNEEFVNLAHNETGISDASLDDTESFTSDQVEEDEVLDEKDDENPSKGIEPSADQMNLAHEKTGVNTTPDTDETPEEEKVPYSIMGYNTPKRTKFNEVENEKDVLYAAEKAQTDDATGVSFDEEDDK</sequence>
<feature type="compositionally biased region" description="Basic and acidic residues" evidence="1">
    <location>
        <begin position="371"/>
        <end position="388"/>
    </location>
</feature>
<evidence type="ECO:0000313" key="4">
    <source>
        <dbReference type="Proteomes" id="UP000243884"/>
    </source>
</evidence>
<feature type="transmembrane region" description="Helical" evidence="2">
    <location>
        <begin position="108"/>
        <end position="135"/>
    </location>
</feature>
<feature type="transmembrane region" description="Helical" evidence="2">
    <location>
        <begin position="226"/>
        <end position="250"/>
    </location>
</feature>
<gene>
    <name evidence="3" type="ORF">SAMN04487984_1124</name>
</gene>
<dbReference type="OrthoDB" id="2133895at2"/>
<keyword evidence="2" id="KW-1133">Transmembrane helix</keyword>
<feature type="transmembrane region" description="Helical" evidence="2">
    <location>
        <begin position="61"/>
        <end position="87"/>
    </location>
</feature>
<dbReference type="AlphaFoldDB" id="A0A1W1Z433"/>
<organism evidence="3 4">
    <name type="scientific">Aerococcus suis</name>
    <dbReference type="NCBI Taxonomy" id="371602"/>
    <lineage>
        <taxon>Bacteria</taxon>
        <taxon>Bacillati</taxon>
        <taxon>Bacillota</taxon>
        <taxon>Bacilli</taxon>
        <taxon>Lactobacillales</taxon>
        <taxon>Aerococcaceae</taxon>
        <taxon>Aerococcus</taxon>
    </lineage>
</organism>
<protein>
    <submittedName>
        <fullName evidence="3">Uncharacterized membrane protein</fullName>
    </submittedName>
</protein>
<feature type="compositionally biased region" description="Acidic residues" evidence="1">
    <location>
        <begin position="475"/>
        <end position="498"/>
    </location>
</feature>
<keyword evidence="4" id="KW-1185">Reference proteome</keyword>
<reference evidence="4" key="1">
    <citation type="submission" date="2017-04" db="EMBL/GenBank/DDBJ databases">
        <authorList>
            <person name="Varghese N."/>
            <person name="Submissions S."/>
        </authorList>
    </citation>
    <scope>NUCLEOTIDE SEQUENCE [LARGE SCALE GENOMIC DNA]</scope>
    <source>
        <strain evidence="4">DSM 21500</strain>
    </source>
</reference>